<keyword evidence="1" id="KW-0805">Transcription regulation</keyword>
<evidence type="ECO:0000313" key="6">
    <source>
        <dbReference type="Proteomes" id="UP001375228"/>
    </source>
</evidence>
<dbReference type="InterPro" id="IPR036388">
    <property type="entry name" value="WH-like_DNA-bd_sf"/>
</dbReference>
<dbReference type="CDD" id="cd06170">
    <property type="entry name" value="LuxR_C_like"/>
    <property type="match status" value="1"/>
</dbReference>
<dbReference type="Pfam" id="PF00196">
    <property type="entry name" value="GerE"/>
    <property type="match status" value="1"/>
</dbReference>
<name>A0ABZ2JII0_9PSED</name>
<evidence type="ECO:0000256" key="2">
    <source>
        <dbReference type="ARBA" id="ARBA00023125"/>
    </source>
</evidence>
<proteinExistence type="predicted"/>
<sequence length="241" mass="27328">MKNNQVDMTTDELDLFTQVIWRLKASGGDQEDVRRQILVDVTKLLKSDFGASYVCDDRRAVSTRCVSLNIDSRKLIEYDSHRHVNDIVTWKMRSLRTATCVDDVIDRKSLEASEHYVDFLKPCGMHHGINVFFFDQGRDIGDLRIWRSADQPSFNYRDVAMLNALTPYFEQSLSCVSPPPGVGLTRREVSVIEHVAAGCSDKEIARLMGIGFTTVRTHLKNAMHKTGASNRTELAVRGRPH</sequence>
<dbReference type="EMBL" id="CP146691">
    <property type="protein sequence ID" value="WWY22940.1"/>
    <property type="molecule type" value="Genomic_DNA"/>
</dbReference>
<dbReference type="PROSITE" id="PS50043">
    <property type="entry name" value="HTH_LUXR_2"/>
    <property type="match status" value="1"/>
</dbReference>
<keyword evidence="2" id="KW-0238">DNA-binding</keyword>
<evidence type="ECO:0000313" key="5">
    <source>
        <dbReference type="EMBL" id="WWY22940.1"/>
    </source>
</evidence>
<dbReference type="SMART" id="SM00421">
    <property type="entry name" value="HTH_LUXR"/>
    <property type="match status" value="1"/>
</dbReference>
<dbReference type="PRINTS" id="PR00038">
    <property type="entry name" value="HTHLUXR"/>
</dbReference>
<dbReference type="SUPFAM" id="SSF55781">
    <property type="entry name" value="GAF domain-like"/>
    <property type="match status" value="1"/>
</dbReference>
<evidence type="ECO:0000259" key="4">
    <source>
        <dbReference type="PROSITE" id="PS50043"/>
    </source>
</evidence>
<dbReference type="GeneID" id="72420985"/>
<dbReference type="InterPro" id="IPR000792">
    <property type="entry name" value="Tscrpt_reg_LuxR_C"/>
</dbReference>
<keyword evidence="6" id="KW-1185">Reference proteome</keyword>
<dbReference type="PANTHER" id="PTHR44688:SF16">
    <property type="entry name" value="DNA-BINDING TRANSCRIPTIONAL ACTIVATOR DEVR_DOSR"/>
    <property type="match status" value="1"/>
</dbReference>
<gene>
    <name evidence="5" type="ORF">V9385_10195</name>
</gene>
<dbReference type="Gene3D" id="1.10.10.10">
    <property type="entry name" value="Winged helix-like DNA-binding domain superfamily/Winged helix DNA-binding domain"/>
    <property type="match status" value="1"/>
</dbReference>
<dbReference type="SUPFAM" id="SSF46894">
    <property type="entry name" value="C-terminal effector domain of the bipartite response regulators"/>
    <property type="match status" value="1"/>
</dbReference>
<accession>A0ABZ2JII0</accession>
<evidence type="ECO:0000256" key="1">
    <source>
        <dbReference type="ARBA" id="ARBA00023015"/>
    </source>
</evidence>
<feature type="domain" description="HTH luxR-type" evidence="4">
    <location>
        <begin position="177"/>
        <end position="241"/>
    </location>
</feature>
<dbReference type="RefSeq" id="WP_054881500.1">
    <property type="nucleotide sequence ID" value="NZ_CP079903.1"/>
</dbReference>
<reference evidence="5 6" key="1">
    <citation type="submission" date="2024-03" db="EMBL/GenBank/DDBJ databases">
        <title>Pseudomonas juntendi.</title>
        <authorList>
            <person name="Liu Y."/>
        </authorList>
    </citation>
    <scope>NUCLEOTIDE SEQUENCE [LARGE SCALE GENOMIC DNA]</scope>
    <source>
        <strain evidence="5 6">L4046hy</strain>
    </source>
</reference>
<evidence type="ECO:0000256" key="3">
    <source>
        <dbReference type="ARBA" id="ARBA00023163"/>
    </source>
</evidence>
<organism evidence="5 6">
    <name type="scientific">Pseudomonas juntendi</name>
    <dbReference type="NCBI Taxonomy" id="2666183"/>
    <lineage>
        <taxon>Bacteria</taxon>
        <taxon>Pseudomonadati</taxon>
        <taxon>Pseudomonadota</taxon>
        <taxon>Gammaproteobacteria</taxon>
        <taxon>Pseudomonadales</taxon>
        <taxon>Pseudomonadaceae</taxon>
        <taxon>Pseudomonas</taxon>
    </lineage>
</organism>
<keyword evidence="3" id="KW-0804">Transcription</keyword>
<protein>
    <submittedName>
        <fullName evidence="5">LuxR C-terminal-related transcriptional regulator</fullName>
    </submittedName>
</protein>
<dbReference type="InterPro" id="IPR016032">
    <property type="entry name" value="Sig_transdc_resp-reg_C-effctor"/>
</dbReference>
<dbReference type="Proteomes" id="UP001375228">
    <property type="component" value="Chromosome"/>
</dbReference>
<dbReference type="PANTHER" id="PTHR44688">
    <property type="entry name" value="DNA-BINDING TRANSCRIPTIONAL ACTIVATOR DEVR_DOSR"/>
    <property type="match status" value="1"/>
</dbReference>